<evidence type="ECO:0000313" key="1">
    <source>
        <dbReference type="EMBL" id="KAK4026952.1"/>
    </source>
</evidence>
<reference evidence="1 2" key="1">
    <citation type="journal article" date="2023" name="Nucleic Acids Res.">
        <title>The hologenome of Daphnia magna reveals possible DNA methylation and microbiome-mediated evolution of the host genome.</title>
        <authorList>
            <person name="Chaturvedi A."/>
            <person name="Li X."/>
            <person name="Dhandapani V."/>
            <person name="Marshall H."/>
            <person name="Kissane S."/>
            <person name="Cuenca-Cambronero M."/>
            <person name="Asole G."/>
            <person name="Calvet F."/>
            <person name="Ruiz-Romero M."/>
            <person name="Marangio P."/>
            <person name="Guigo R."/>
            <person name="Rago D."/>
            <person name="Mirbahai L."/>
            <person name="Eastwood N."/>
            <person name="Colbourne J.K."/>
            <person name="Zhou J."/>
            <person name="Mallon E."/>
            <person name="Orsini L."/>
        </authorList>
    </citation>
    <scope>NUCLEOTIDE SEQUENCE [LARGE SCALE GENOMIC DNA]</scope>
    <source>
        <strain evidence="1">LRV0_1</strain>
    </source>
</reference>
<keyword evidence="2" id="KW-1185">Reference proteome</keyword>
<gene>
    <name evidence="1" type="ORF">OUZ56_015973</name>
</gene>
<comment type="caution">
    <text evidence="1">The sequence shown here is derived from an EMBL/GenBank/DDBJ whole genome shotgun (WGS) entry which is preliminary data.</text>
</comment>
<name>A0ABR0APA9_9CRUS</name>
<organism evidence="1 2">
    <name type="scientific">Daphnia magna</name>
    <dbReference type="NCBI Taxonomy" id="35525"/>
    <lineage>
        <taxon>Eukaryota</taxon>
        <taxon>Metazoa</taxon>
        <taxon>Ecdysozoa</taxon>
        <taxon>Arthropoda</taxon>
        <taxon>Crustacea</taxon>
        <taxon>Branchiopoda</taxon>
        <taxon>Diplostraca</taxon>
        <taxon>Cladocera</taxon>
        <taxon>Anomopoda</taxon>
        <taxon>Daphniidae</taxon>
        <taxon>Daphnia</taxon>
    </lineage>
</organism>
<dbReference type="EMBL" id="JAOYFB010000038">
    <property type="protein sequence ID" value="KAK4026952.1"/>
    <property type="molecule type" value="Genomic_DNA"/>
</dbReference>
<proteinExistence type="predicted"/>
<protein>
    <submittedName>
        <fullName evidence="1">Uncharacterized protein</fullName>
    </submittedName>
</protein>
<dbReference type="Proteomes" id="UP001234178">
    <property type="component" value="Unassembled WGS sequence"/>
</dbReference>
<evidence type="ECO:0000313" key="2">
    <source>
        <dbReference type="Proteomes" id="UP001234178"/>
    </source>
</evidence>
<sequence length="180" mass="20413">MSRRQYTRDSGGVALQSSPACIYSDSSSLASCRPPLSSNACRRFHNYAHIKNVLAKSKISKAMHQFLSTALQCEKIQRKWAAVDFLWMTPVKSKYFLLLGTRNIADILMPTNCHLKDCKKMFKEKPEVGGRYICLSLLVLSILSQEEVNSTIFSFTGRHPSTKPLLIGELENNERVREQI</sequence>
<accession>A0ABR0APA9</accession>